<evidence type="ECO:0000313" key="9">
    <source>
        <dbReference type="EMBL" id="NXG04405.1"/>
    </source>
</evidence>
<feature type="transmembrane region" description="Helical" evidence="6">
    <location>
        <begin position="245"/>
        <end position="270"/>
    </location>
</feature>
<dbReference type="Gene3D" id="1.20.1250.20">
    <property type="entry name" value="MFS general substrate transporter like domains"/>
    <property type="match status" value="1"/>
</dbReference>
<feature type="transmembrane region" description="Helical" evidence="6">
    <location>
        <begin position="413"/>
        <end position="433"/>
    </location>
</feature>
<keyword evidence="5 6" id="KW-0472">Membrane</keyword>
<keyword evidence="7" id="KW-0732">Signal</keyword>
<proteinExistence type="inferred from homology"/>
<comment type="caution">
    <text evidence="9">The sequence shown here is derived from an EMBL/GenBank/DDBJ whole genome shotgun (WGS) entry which is preliminary data.</text>
</comment>
<feature type="domain" description="Major facilitator superfamily associated" evidence="8">
    <location>
        <begin position="1"/>
        <end position="484"/>
    </location>
</feature>
<organism evidence="9 10">
    <name type="scientific">Sakesphorus luctuosus</name>
    <dbReference type="NCBI Taxonomy" id="419690"/>
    <lineage>
        <taxon>Eukaryota</taxon>
        <taxon>Metazoa</taxon>
        <taxon>Chordata</taxon>
        <taxon>Craniata</taxon>
        <taxon>Vertebrata</taxon>
        <taxon>Euteleostomi</taxon>
        <taxon>Archelosauria</taxon>
        <taxon>Archosauria</taxon>
        <taxon>Dinosauria</taxon>
        <taxon>Saurischia</taxon>
        <taxon>Theropoda</taxon>
        <taxon>Coelurosauria</taxon>
        <taxon>Aves</taxon>
        <taxon>Neognathae</taxon>
        <taxon>Neoaves</taxon>
        <taxon>Telluraves</taxon>
        <taxon>Australaves</taxon>
        <taxon>Passeriformes</taxon>
        <taxon>Thamnophilidae</taxon>
        <taxon>Sakesphorus</taxon>
    </lineage>
</organism>
<feature type="transmembrane region" description="Helical" evidence="6">
    <location>
        <begin position="203"/>
        <end position="225"/>
    </location>
</feature>
<reference evidence="9 10" key="1">
    <citation type="submission" date="2019-09" db="EMBL/GenBank/DDBJ databases">
        <title>Bird 10,000 Genomes (B10K) Project - Family phase.</title>
        <authorList>
            <person name="Zhang G."/>
        </authorList>
    </citation>
    <scope>NUCLEOTIDE SEQUENCE [LARGE SCALE GENOMIC DNA]</scope>
    <source>
        <strain evidence="9">B10K-DU-001-06</strain>
        <tissue evidence="9">Muscle</tissue>
    </source>
</reference>
<evidence type="ECO:0000256" key="3">
    <source>
        <dbReference type="ARBA" id="ARBA00022692"/>
    </source>
</evidence>
<feature type="non-terminal residue" evidence="9">
    <location>
        <position position="1"/>
    </location>
</feature>
<dbReference type="EMBL" id="VWZD01005508">
    <property type="protein sequence ID" value="NXG04405.1"/>
    <property type="molecule type" value="Genomic_DNA"/>
</dbReference>
<dbReference type="SUPFAM" id="SSF103473">
    <property type="entry name" value="MFS general substrate transporter"/>
    <property type="match status" value="1"/>
</dbReference>
<feature type="transmembrane region" description="Helical" evidence="6">
    <location>
        <begin position="326"/>
        <end position="347"/>
    </location>
</feature>
<feature type="transmembrane region" description="Helical" evidence="6">
    <location>
        <begin position="384"/>
        <end position="406"/>
    </location>
</feature>
<evidence type="ECO:0000256" key="2">
    <source>
        <dbReference type="ARBA" id="ARBA00005241"/>
    </source>
</evidence>
<evidence type="ECO:0000256" key="6">
    <source>
        <dbReference type="SAM" id="Phobius"/>
    </source>
</evidence>
<dbReference type="InterPro" id="IPR051717">
    <property type="entry name" value="MFS_MFSD6"/>
</dbReference>
<feature type="transmembrane region" description="Helical" evidence="6">
    <location>
        <begin position="476"/>
        <end position="499"/>
    </location>
</feature>
<dbReference type="PANTHER" id="PTHR16172:SF41">
    <property type="entry name" value="MAJOR FACILITATOR SUPERFAMILY DOMAIN-CONTAINING PROTEIN 6-LIKE"/>
    <property type="match status" value="1"/>
</dbReference>
<sequence>PFLTLSLRLLALPAPLVGAVAAARHLAAALGAPLCCPRGRAKRRLLAAGSLLGSAGASLLLTLIPPAGHASCEHGMLPVVPIEVPSTAPSTSASTYSALTTSAVADAKAVSKEAGRTTAESLTSYRPPFPGLEEETNSLGSTTADLADNAEEILSATASNEPSLIKTTLLTAGGAYVSENFSDTQDTNFAAVQSIFQDRKHQIFLMVLGAVVLWELLATSLEWTVDEGLYEYLDLVDATDRYSRLWVWSYLGAALGACGAAVLVDQLNCFLSGSISRLAVHFYGYAVLATLALLISVFLPVHIPRKTDRVGRTAKALALLWSDGRALLYAGTVFLTGAASSAGHNFLFWQMQDQGSSELLMGLSVAVGLFAELLLSSFKGKLLSAFSSGSIAAVSLSLLAAQLLCYSFLRAPWAVLPVQGLSAFSSGALWWVVDGTAAGIATPGTERSLLAALRGLCCGGGASMGSLAGGFVVQHFGLAVLFRACCVGLGLWIFLFLIVQSKLPRQKKINYSRLLAADSSDMSDSEEEDEKDWLVRAMKDE</sequence>
<dbReference type="GO" id="GO:0016020">
    <property type="term" value="C:membrane"/>
    <property type="evidence" value="ECO:0007669"/>
    <property type="project" value="UniProtKB-SubCell"/>
</dbReference>
<keyword evidence="10" id="KW-1185">Reference proteome</keyword>
<evidence type="ECO:0000256" key="7">
    <source>
        <dbReference type="SAM" id="SignalP"/>
    </source>
</evidence>
<keyword evidence="4 6" id="KW-1133">Transmembrane helix</keyword>
<protein>
    <submittedName>
        <fullName evidence="9">MF6LB protein</fullName>
    </submittedName>
</protein>
<evidence type="ECO:0000313" key="10">
    <source>
        <dbReference type="Proteomes" id="UP000558958"/>
    </source>
</evidence>
<evidence type="ECO:0000259" key="8">
    <source>
        <dbReference type="Pfam" id="PF12832"/>
    </source>
</evidence>
<comment type="similarity">
    <text evidence="2">Belongs to the major facilitator superfamily. MFSD6 family.</text>
</comment>
<feature type="non-terminal residue" evidence="9">
    <location>
        <position position="541"/>
    </location>
</feature>
<feature type="transmembrane region" description="Helical" evidence="6">
    <location>
        <begin position="282"/>
        <end position="303"/>
    </location>
</feature>
<comment type="subcellular location">
    <subcellularLocation>
        <location evidence="1">Membrane</location>
        <topology evidence="1">Multi-pass membrane protein</topology>
    </subcellularLocation>
</comment>
<dbReference type="Pfam" id="PF12832">
    <property type="entry name" value="MFS_1_like"/>
    <property type="match status" value="1"/>
</dbReference>
<feature type="chain" id="PRO_5029567485" evidence="7">
    <location>
        <begin position="23"/>
        <end position="541"/>
    </location>
</feature>
<gene>
    <name evidence="9" type="primary">Mfsd6lb</name>
    <name evidence="9" type="ORF">SAKLUC_R15063</name>
</gene>
<feature type="signal peptide" evidence="7">
    <location>
        <begin position="1"/>
        <end position="22"/>
    </location>
</feature>
<accession>A0A7K8YN23</accession>
<feature type="transmembrane region" description="Helical" evidence="6">
    <location>
        <begin position="359"/>
        <end position="378"/>
    </location>
</feature>
<evidence type="ECO:0000256" key="5">
    <source>
        <dbReference type="ARBA" id="ARBA00023136"/>
    </source>
</evidence>
<dbReference type="InterPro" id="IPR036259">
    <property type="entry name" value="MFS_trans_sf"/>
</dbReference>
<dbReference type="AlphaFoldDB" id="A0A7K8YN23"/>
<keyword evidence="3 6" id="KW-0812">Transmembrane</keyword>
<feature type="transmembrane region" description="Helical" evidence="6">
    <location>
        <begin position="47"/>
        <end position="67"/>
    </location>
</feature>
<dbReference type="InterPro" id="IPR024989">
    <property type="entry name" value="MFS_assoc_dom"/>
</dbReference>
<dbReference type="Proteomes" id="UP000558958">
    <property type="component" value="Unassembled WGS sequence"/>
</dbReference>
<evidence type="ECO:0000256" key="1">
    <source>
        <dbReference type="ARBA" id="ARBA00004141"/>
    </source>
</evidence>
<dbReference type="PANTHER" id="PTHR16172">
    <property type="entry name" value="MAJOR FACILITATOR SUPERFAMILY DOMAIN-CONTAINING PROTEIN 6-LIKE"/>
    <property type="match status" value="1"/>
</dbReference>
<name>A0A7K8YN23_9PASS</name>
<evidence type="ECO:0000256" key="4">
    <source>
        <dbReference type="ARBA" id="ARBA00022989"/>
    </source>
</evidence>